<feature type="region of interest" description="Disordered" evidence="1">
    <location>
        <begin position="1"/>
        <end position="22"/>
    </location>
</feature>
<evidence type="ECO:0000256" key="1">
    <source>
        <dbReference type="SAM" id="MobiDB-lite"/>
    </source>
</evidence>
<dbReference type="Proteomes" id="UP000019024">
    <property type="component" value="Chromosome"/>
</dbReference>
<name>W0JUI5_9EURY</name>
<evidence type="ECO:0000313" key="3">
    <source>
        <dbReference type="Proteomes" id="UP000019024"/>
    </source>
</evidence>
<dbReference type="HOGENOM" id="CLU_2712665_0_0_2"/>
<dbReference type="EMBL" id="CP007055">
    <property type="protein sequence ID" value="AHG00708.1"/>
    <property type="molecule type" value="Genomic_DNA"/>
</dbReference>
<organism evidence="2 3">
    <name type="scientific">Halostagnicola larsenii XH-48</name>
    <dbReference type="NCBI Taxonomy" id="797299"/>
    <lineage>
        <taxon>Archaea</taxon>
        <taxon>Methanobacteriati</taxon>
        <taxon>Methanobacteriota</taxon>
        <taxon>Stenosarchaea group</taxon>
        <taxon>Halobacteria</taxon>
        <taxon>Halobacteriales</taxon>
        <taxon>Natrialbaceae</taxon>
        <taxon>Halostagnicola</taxon>
    </lineage>
</organism>
<evidence type="ECO:0000313" key="2">
    <source>
        <dbReference type="EMBL" id="AHG00708.1"/>
    </source>
</evidence>
<accession>W0JUI5</accession>
<dbReference type="KEGG" id="hlr:HALLA_05370"/>
<dbReference type="AlphaFoldDB" id="W0JUI5"/>
<dbReference type="eggNOG" id="arCOG02998">
    <property type="taxonomic scope" value="Archaea"/>
</dbReference>
<protein>
    <submittedName>
        <fullName evidence="2">Uncharacterized protein</fullName>
    </submittedName>
</protein>
<gene>
    <name evidence="2" type="ORF">HALLA_05370</name>
</gene>
<sequence length="72" mass="7958">MERVSIDEVGPPPYDDCRSDRRALADPLGTSDVAITRNVLEPGERLSGSVHTHIDPIIDMYSRNHSIVATIE</sequence>
<keyword evidence="3" id="KW-1185">Reference proteome</keyword>
<dbReference type="STRING" id="797299.HALLA_05370"/>
<proteinExistence type="predicted"/>
<reference evidence="2 3" key="1">
    <citation type="submission" date="2014-01" db="EMBL/GenBank/DDBJ databases">
        <authorList>
            <consortium name="DOE Joint Genome Institute"/>
            <person name="Anderson I."/>
            <person name="Huntemann M."/>
            <person name="Han J."/>
            <person name="Chen A."/>
            <person name="Kyrpides N."/>
            <person name="Mavromatis K."/>
            <person name="Markowitz V."/>
            <person name="Palaniappan K."/>
            <person name="Ivanova N."/>
            <person name="Schaumberg A."/>
            <person name="Pati A."/>
            <person name="Liolios K."/>
            <person name="Nordberg H.P."/>
            <person name="Cantor M.N."/>
            <person name="Hua S.X."/>
            <person name="Woyke T."/>
        </authorList>
    </citation>
    <scope>NUCLEOTIDE SEQUENCE [LARGE SCALE GENOMIC DNA]</scope>
    <source>
        <strain evidence="2 3">XH-48</strain>
    </source>
</reference>